<keyword evidence="5 6" id="KW-0472">Membrane</keyword>
<dbReference type="Pfam" id="PF00482">
    <property type="entry name" value="T2SSF"/>
    <property type="match status" value="1"/>
</dbReference>
<name>A0A6N9YPJ4_9ACTN</name>
<keyword evidence="2" id="KW-1003">Cell membrane</keyword>
<organism evidence="8 9">
    <name type="scientific">Phytoactinopolyspora alkaliphila</name>
    <dbReference type="NCBI Taxonomy" id="1783498"/>
    <lineage>
        <taxon>Bacteria</taxon>
        <taxon>Bacillati</taxon>
        <taxon>Actinomycetota</taxon>
        <taxon>Actinomycetes</taxon>
        <taxon>Jiangellales</taxon>
        <taxon>Jiangellaceae</taxon>
        <taxon>Phytoactinopolyspora</taxon>
    </lineage>
</organism>
<comment type="subcellular location">
    <subcellularLocation>
        <location evidence="1">Cell membrane</location>
        <topology evidence="1">Multi-pass membrane protein</topology>
    </subcellularLocation>
</comment>
<evidence type="ECO:0000256" key="6">
    <source>
        <dbReference type="SAM" id="Phobius"/>
    </source>
</evidence>
<feature type="transmembrane region" description="Helical" evidence="6">
    <location>
        <begin position="95"/>
        <end position="115"/>
    </location>
</feature>
<keyword evidence="3 6" id="KW-0812">Transmembrane</keyword>
<keyword evidence="4 6" id="KW-1133">Transmembrane helix</keyword>
<comment type="caution">
    <text evidence="8">The sequence shown here is derived from an EMBL/GenBank/DDBJ whole genome shotgun (WGS) entry which is preliminary data.</text>
</comment>
<feature type="transmembrane region" description="Helical" evidence="6">
    <location>
        <begin position="121"/>
        <end position="141"/>
    </location>
</feature>
<gene>
    <name evidence="8" type="ORF">G1H11_16230</name>
</gene>
<evidence type="ECO:0000256" key="2">
    <source>
        <dbReference type="ARBA" id="ARBA00022475"/>
    </source>
</evidence>
<keyword evidence="9" id="KW-1185">Reference proteome</keyword>
<protein>
    <recommendedName>
        <fullName evidence="7">Type II secretion system protein GspF domain-containing protein</fullName>
    </recommendedName>
</protein>
<evidence type="ECO:0000256" key="3">
    <source>
        <dbReference type="ARBA" id="ARBA00022692"/>
    </source>
</evidence>
<proteinExistence type="predicted"/>
<evidence type="ECO:0000256" key="1">
    <source>
        <dbReference type="ARBA" id="ARBA00004651"/>
    </source>
</evidence>
<sequence length="295" mass="31362">MTTQLTILAGMIAGLGALLVIREFVPRHPHPIEAARRLTTITRTVPTTTDDGGGLSVGLGRLILRRGGSWSILRIPHRDLALLGMSVSRFLGERGLLALAGLASPTASAVGASLAGWTPPIAVPVAVSLLAATTLSFLPYYTVAQQASRARAEFARAMTCYVDLVALERAGGAGPVQSLEHAATVGDSWVFARLRDELARARYRGTPAWDALRNVGEELRLPQLVKTGDVMRLAGLEGATVYDNLRARAMDMRNELLTHDKAESGVRTERATAPVAVTSIVFLLILATPMALAIG</sequence>
<evidence type="ECO:0000256" key="4">
    <source>
        <dbReference type="ARBA" id="ARBA00022989"/>
    </source>
</evidence>
<dbReference type="AlphaFoldDB" id="A0A6N9YPJ4"/>
<feature type="transmembrane region" description="Helical" evidence="6">
    <location>
        <begin position="6"/>
        <end position="25"/>
    </location>
</feature>
<dbReference type="PANTHER" id="PTHR35007:SF1">
    <property type="entry name" value="PILUS ASSEMBLY PROTEIN"/>
    <property type="match status" value="1"/>
</dbReference>
<evidence type="ECO:0000313" key="8">
    <source>
        <dbReference type="EMBL" id="NED96855.1"/>
    </source>
</evidence>
<dbReference type="Proteomes" id="UP000469185">
    <property type="component" value="Unassembled WGS sequence"/>
</dbReference>
<feature type="domain" description="Type II secretion system protein GspF" evidence="7">
    <location>
        <begin position="163"/>
        <end position="289"/>
    </location>
</feature>
<evidence type="ECO:0000313" key="9">
    <source>
        <dbReference type="Proteomes" id="UP000469185"/>
    </source>
</evidence>
<dbReference type="PANTHER" id="PTHR35007">
    <property type="entry name" value="INTEGRAL MEMBRANE PROTEIN-RELATED"/>
    <property type="match status" value="1"/>
</dbReference>
<accession>A0A6N9YPJ4</accession>
<dbReference type="RefSeq" id="WP_163819632.1">
    <property type="nucleotide sequence ID" value="NZ_JAAGOB010000008.1"/>
</dbReference>
<evidence type="ECO:0000256" key="5">
    <source>
        <dbReference type="ARBA" id="ARBA00023136"/>
    </source>
</evidence>
<dbReference type="InterPro" id="IPR018076">
    <property type="entry name" value="T2SS_GspF_dom"/>
</dbReference>
<feature type="transmembrane region" description="Helical" evidence="6">
    <location>
        <begin position="271"/>
        <end position="294"/>
    </location>
</feature>
<reference evidence="8 9" key="1">
    <citation type="submission" date="2020-02" db="EMBL/GenBank/DDBJ databases">
        <authorList>
            <person name="Li X.-J."/>
            <person name="Feng X.-M."/>
        </authorList>
    </citation>
    <scope>NUCLEOTIDE SEQUENCE [LARGE SCALE GENOMIC DNA]</scope>
    <source>
        <strain evidence="8 9">CGMCC 4.7225</strain>
    </source>
</reference>
<dbReference type="GO" id="GO:0005886">
    <property type="term" value="C:plasma membrane"/>
    <property type="evidence" value="ECO:0007669"/>
    <property type="project" value="UniProtKB-SubCell"/>
</dbReference>
<evidence type="ECO:0000259" key="7">
    <source>
        <dbReference type="Pfam" id="PF00482"/>
    </source>
</evidence>
<dbReference type="EMBL" id="JAAGOB010000008">
    <property type="protein sequence ID" value="NED96855.1"/>
    <property type="molecule type" value="Genomic_DNA"/>
</dbReference>